<organism evidence="2 3">
    <name type="scientific">Polypedilum vanderplanki</name>
    <name type="common">Sleeping chironomid midge</name>
    <dbReference type="NCBI Taxonomy" id="319348"/>
    <lineage>
        <taxon>Eukaryota</taxon>
        <taxon>Metazoa</taxon>
        <taxon>Ecdysozoa</taxon>
        <taxon>Arthropoda</taxon>
        <taxon>Hexapoda</taxon>
        <taxon>Insecta</taxon>
        <taxon>Pterygota</taxon>
        <taxon>Neoptera</taxon>
        <taxon>Endopterygota</taxon>
        <taxon>Diptera</taxon>
        <taxon>Nematocera</taxon>
        <taxon>Chironomoidea</taxon>
        <taxon>Chironomidae</taxon>
        <taxon>Chironominae</taxon>
        <taxon>Polypedilum</taxon>
        <taxon>Polypedilum</taxon>
    </lineage>
</organism>
<dbReference type="OrthoDB" id="10640417at2759"/>
<keyword evidence="3" id="KW-1185">Reference proteome</keyword>
<dbReference type="InterPro" id="IPR016187">
    <property type="entry name" value="CTDL_fold"/>
</dbReference>
<evidence type="ECO:0000313" key="2">
    <source>
        <dbReference type="EMBL" id="KAG5680154.1"/>
    </source>
</evidence>
<dbReference type="SUPFAM" id="SSF56436">
    <property type="entry name" value="C-type lectin-like"/>
    <property type="match status" value="1"/>
</dbReference>
<feature type="chain" id="PRO_5039925121" description="C-type lectin domain-containing protein" evidence="1">
    <location>
        <begin position="18"/>
        <end position="192"/>
    </location>
</feature>
<evidence type="ECO:0000313" key="3">
    <source>
        <dbReference type="Proteomes" id="UP001107558"/>
    </source>
</evidence>
<dbReference type="EMBL" id="JADBJN010000001">
    <property type="protein sequence ID" value="KAG5680154.1"/>
    <property type="molecule type" value="Genomic_DNA"/>
</dbReference>
<reference evidence="2" key="1">
    <citation type="submission" date="2021-03" db="EMBL/GenBank/DDBJ databases">
        <title>Chromosome level genome of the anhydrobiotic midge Polypedilum vanderplanki.</title>
        <authorList>
            <person name="Yoshida Y."/>
            <person name="Kikawada T."/>
            <person name="Gusev O."/>
        </authorList>
    </citation>
    <scope>NUCLEOTIDE SEQUENCE</scope>
    <source>
        <strain evidence="2">NIAS01</strain>
        <tissue evidence="2">Whole body or cell culture</tissue>
    </source>
</reference>
<dbReference type="CDD" id="cd00037">
    <property type="entry name" value="CLECT"/>
    <property type="match status" value="1"/>
</dbReference>
<sequence length="192" mass="22343">MILKIIFLITIWSLTSATHVDNKVKIDKYYAELQNSSTCLSLFKTTETSIACLIEISLSFDDANAYCQSLNMTLLEINQNDDNLKEMVFNETEKIFGLGKGSTIFINGKKSKENGTWIAEPNPRIIEFIKEKHKSNNDEITLPSEDYYDDEYELCLVIKSFYKERKYEIDSYGCNHKCYFYCEFNSFNLNDI</sequence>
<name>A0A9J6CDL2_POLVA</name>
<keyword evidence="1" id="KW-0732">Signal</keyword>
<evidence type="ECO:0008006" key="4">
    <source>
        <dbReference type="Google" id="ProtNLM"/>
    </source>
</evidence>
<gene>
    <name evidence="2" type="ORF">PVAND_009679</name>
</gene>
<comment type="caution">
    <text evidence="2">The sequence shown here is derived from an EMBL/GenBank/DDBJ whole genome shotgun (WGS) entry which is preliminary data.</text>
</comment>
<protein>
    <recommendedName>
        <fullName evidence="4">C-type lectin domain-containing protein</fullName>
    </recommendedName>
</protein>
<accession>A0A9J6CDL2</accession>
<proteinExistence type="predicted"/>
<evidence type="ECO:0000256" key="1">
    <source>
        <dbReference type="SAM" id="SignalP"/>
    </source>
</evidence>
<feature type="signal peptide" evidence="1">
    <location>
        <begin position="1"/>
        <end position="17"/>
    </location>
</feature>
<dbReference type="Proteomes" id="UP001107558">
    <property type="component" value="Chromosome 1"/>
</dbReference>
<dbReference type="InterPro" id="IPR016186">
    <property type="entry name" value="C-type_lectin-like/link_sf"/>
</dbReference>
<dbReference type="Gene3D" id="3.10.100.10">
    <property type="entry name" value="Mannose-Binding Protein A, subunit A"/>
    <property type="match status" value="1"/>
</dbReference>
<dbReference type="AlphaFoldDB" id="A0A9J6CDL2"/>